<reference evidence="6 7" key="1">
    <citation type="submission" date="2024-12" db="EMBL/GenBank/DDBJ databases">
        <title>Forecasting of Potato common scab and diversities of Pathogenic streptomyces spp. in china.</title>
        <authorList>
            <person name="Handique U."/>
            <person name="Wu J."/>
        </authorList>
    </citation>
    <scope>NUCLEOTIDE SEQUENCE [LARGE SCALE GENOMIC DNA]</scope>
    <source>
        <strain evidence="6 7">ZRIMU1585</strain>
    </source>
</reference>
<dbReference type="InterPro" id="IPR022675">
    <property type="entry name" value="G6P_DH_C"/>
</dbReference>
<accession>A0ABW9J1A2</accession>
<evidence type="ECO:0000256" key="2">
    <source>
        <dbReference type="ARBA" id="ARBA00022857"/>
    </source>
</evidence>
<evidence type="ECO:0000256" key="1">
    <source>
        <dbReference type="ARBA" id="ARBA00004921"/>
    </source>
</evidence>
<protein>
    <submittedName>
        <fullName evidence="6">Glucose-6-phosphate dehydrogenase</fullName>
    </submittedName>
</protein>
<feature type="domain" description="Glucose-6-phosphate dehydrogenase C-terminal" evidence="5">
    <location>
        <begin position="1"/>
        <end position="93"/>
    </location>
</feature>
<sequence length="94" mass="11004">QVVIQFKPVPHQMFPSIAADHWEQNRLILNIQPKEGIVMRFQAKQPGKGMRLRTVNMDFFYEDSFNVQPPEAYETLLYDVMLGDGTLFMRADQE</sequence>
<dbReference type="PANTHER" id="PTHR23429">
    <property type="entry name" value="GLUCOSE-6-PHOSPHATE 1-DEHYDROGENASE G6PD"/>
    <property type="match status" value="1"/>
</dbReference>
<dbReference type="SUPFAM" id="SSF55347">
    <property type="entry name" value="Glyceraldehyde-3-phosphate dehydrogenase-like, C-terminal domain"/>
    <property type="match status" value="1"/>
</dbReference>
<evidence type="ECO:0000313" key="6">
    <source>
        <dbReference type="EMBL" id="MFM9653685.1"/>
    </source>
</evidence>
<evidence type="ECO:0000256" key="3">
    <source>
        <dbReference type="ARBA" id="ARBA00023002"/>
    </source>
</evidence>
<evidence type="ECO:0000313" key="7">
    <source>
        <dbReference type="Proteomes" id="UP001631993"/>
    </source>
</evidence>
<dbReference type="Pfam" id="PF02781">
    <property type="entry name" value="G6PD_C"/>
    <property type="match status" value="1"/>
</dbReference>
<comment type="caution">
    <text evidence="6">The sequence shown here is derived from an EMBL/GenBank/DDBJ whole genome shotgun (WGS) entry which is preliminary data.</text>
</comment>
<keyword evidence="2" id="KW-0521">NADP</keyword>
<dbReference type="EMBL" id="JBJVNE010000206">
    <property type="protein sequence ID" value="MFM9653685.1"/>
    <property type="molecule type" value="Genomic_DNA"/>
</dbReference>
<keyword evidence="4" id="KW-0119">Carbohydrate metabolism</keyword>
<proteinExistence type="predicted"/>
<feature type="non-terminal residue" evidence="6">
    <location>
        <position position="94"/>
    </location>
</feature>
<dbReference type="InterPro" id="IPR001282">
    <property type="entry name" value="G6P_DH"/>
</dbReference>
<organism evidence="6 7">
    <name type="scientific">Streptomyces galilaeus</name>
    <dbReference type="NCBI Taxonomy" id="33899"/>
    <lineage>
        <taxon>Bacteria</taxon>
        <taxon>Bacillati</taxon>
        <taxon>Actinomycetota</taxon>
        <taxon>Actinomycetes</taxon>
        <taxon>Kitasatosporales</taxon>
        <taxon>Streptomycetaceae</taxon>
        <taxon>Streptomyces</taxon>
    </lineage>
</organism>
<feature type="non-terminal residue" evidence="6">
    <location>
        <position position="1"/>
    </location>
</feature>
<keyword evidence="3" id="KW-0560">Oxidoreductase</keyword>
<dbReference type="Proteomes" id="UP001631993">
    <property type="component" value="Unassembled WGS sequence"/>
</dbReference>
<evidence type="ECO:0000256" key="4">
    <source>
        <dbReference type="ARBA" id="ARBA00023277"/>
    </source>
</evidence>
<keyword evidence="7" id="KW-1185">Reference proteome</keyword>
<name>A0ABW9J1A2_STRGJ</name>
<dbReference type="PANTHER" id="PTHR23429:SF0">
    <property type="entry name" value="GLUCOSE-6-PHOSPHATE 1-DEHYDROGENASE"/>
    <property type="match status" value="1"/>
</dbReference>
<evidence type="ECO:0000259" key="5">
    <source>
        <dbReference type="Pfam" id="PF02781"/>
    </source>
</evidence>
<comment type="pathway">
    <text evidence="1">Carbohydrate degradation.</text>
</comment>
<dbReference type="Gene3D" id="3.30.360.10">
    <property type="entry name" value="Dihydrodipicolinate Reductase, domain 2"/>
    <property type="match status" value="1"/>
</dbReference>
<gene>
    <name evidence="6" type="ORF">ACKI1S_47510</name>
</gene>